<evidence type="ECO:0000313" key="2">
    <source>
        <dbReference type="Proteomes" id="UP001466893"/>
    </source>
</evidence>
<dbReference type="Proteomes" id="UP001466893">
    <property type="component" value="Chromosome"/>
</dbReference>
<dbReference type="EMBL" id="CP151800">
    <property type="protein sequence ID" value="WZV97323.1"/>
    <property type="molecule type" value="Genomic_DNA"/>
</dbReference>
<sequence length="228" mass="25730">MLSLSPPDMQCEIHDQRLVLRRRGQIVAEQAFTDDASLEAAINSLVGQHASAIPWLGKLSFWLDSSRVSYFTVPWQTGVSGPEEFRSFAATFATTQRFGNSDAAFRTAFISVEYASTALAAAIDEQLWQTLLLVSRKWRLRTGGIYVELHSQLRPWQRRLPDNVLFCLRGAQSSIFASRQDGQWHQVWCLNNESGMDDNLHLALVARLMGIGSHIPRYFLNNKGYPKG</sequence>
<proteinExistence type="predicted"/>
<keyword evidence="2" id="KW-1185">Reference proteome</keyword>
<evidence type="ECO:0000313" key="1">
    <source>
        <dbReference type="EMBL" id="WZV97323.1"/>
    </source>
</evidence>
<organism evidence="1 2">
    <name type="scientific">Kosakonia calanthes</name>
    <dbReference type="NCBI Taxonomy" id="3139408"/>
    <lineage>
        <taxon>Bacteria</taxon>
        <taxon>Pseudomonadati</taxon>
        <taxon>Pseudomonadota</taxon>
        <taxon>Gammaproteobacteria</taxon>
        <taxon>Enterobacterales</taxon>
        <taxon>Enterobacteriaceae</taxon>
        <taxon>Kosakonia</taxon>
    </lineage>
</organism>
<name>A0ABZ3B770_9ENTR</name>
<gene>
    <name evidence="1" type="ORF">AAEY27_16870</name>
</gene>
<reference evidence="1 2" key="1">
    <citation type="submission" date="2024-04" db="EMBL/GenBank/DDBJ databases">
        <title>Kosakonia calanthae sp. nov., a halophilic bacterium isolated from leaves of Calanthe tiplacata.</title>
        <authorList>
            <person name="Wu P."/>
        </authorList>
    </citation>
    <scope>NUCLEOTIDE SEQUENCE [LARGE SCALE GENOMIC DNA]</scope>
    <source>
        <strain evidence="1 2">BYX6</strain>
    </source>
</reference>
<dbReference type="RefSeq" id="WP_342321917.1">
    <property type="nucleotide sequence ID" value="NZ_CP151800.1"/>
</dbReference>
<protein>
    <submittedName>
        <fullName evidence="1">Uncharacterized protein</fullName>
    </submittedName>
</protein>
<accession>A0ABZ3B770</accession>